<keyword evidence="3" id="KW-0804">Transcription</keyword>
<evidence type="ECO:0000256" key="2">
    <source>
        <dbReference type="ARBA" id="ARBA00023125"/>
    </source>
</evidence>
<dbReference type="HOGENOM" id="CLU_052345_4_2_7"/>
<dbReference type="RefSeq" id="WP_013256931.1">
    <property type="nucleotide sequence ID" value="NC_014365.1"/>
</dbReference>
<reference evidence="5 6" key="1">
    <citation type="journal article" date="2010" name="Stand. Genomic Sci.">
        <title>Complete genome sequence of Desulfarculus baarsii type strain (2st14).</title>
        <authorList>
            <person name="Sun H."/>
            <person name="Spring S."/>
            <person name="Lapidus A."/>
            <person name="Davenport K."/>
            <person name="Del Rio T.G."/>
            <person name="Tice H."/>
            <person name="Nolan M."/>
            <person name="Copeland A."/>
            <person name="Cheng J.F."/>
            <person name="Lucas S."/>
            <person name="Tapia R."/>
            <person name="Goodwin L."/>
            <person name="Pitluck S."/>
            <person name="Ivanova N."/>
            <person name="Pagani I."/>
            <person name="Mavromatis K."/>
            <person name="Ovchinnikova G."/>
            <person name="Pati A."/>
            <person name="Chen A."/>
            <person name="Palaniappan K."/>
            <person name="Hauser L."/>
            <person name="Chang Y.J."/>
            <person name="Jeffries C.D."/>
            <person name="Detter J.C."/>
            <person name="Han C."/>
            <person name="Rohde M."/>
            <person name="Brambilla E."/>
            <person name="Goker M."/>
            <person name="Woyke T."/>
            <person name="Bristow J."/>
            <person name="Eisen J.A."/>
            <person name="Markowitz V."/>
            <person name="Hugenholtz P."/>
            <person name="Kyrpides N.C."/>
            <person name="Klenk H.P."/>
            <person name="Land M."/>
        </authorList>
    </citation>
    <scope>NUCLEOTIDE SEQUENCE [LARGE SCALE GENOMIC DNA]</scope>
    <source>
        <strain evidence="6">ATCC 33931 / DSM 2075 / LMG 7858 / VKM B-1802 / 2st14</strain>
    </source>
</reference>
<dbReference type="SUPFAM" id="SSF46689">
    <property type="entry name" value="Homeodomain-like"/>
    <property type="match status" value="2"/>
</dbReference>
<name>E1QDF6_DESB2</name>
<dbReference type="PROSITE" id="PS00041">
    <property type="entry name" value="HTH_ARAC_FAMILY_1"/>
    <property type="match status" value="1"/>
</dbReference>
<organism evidence="5 6">
    <name type="scientific">Desulfarculus baarsii (strain ATCC 33931 / DSM 2075 / LMG 7858 / VKM B-1802 / 2st14)</name>
    <dbReference type="NCBI Taxonomy" id="644282"/>
    <lineage>
        <taxon>Bacteria</taxon>
        <taxon>Pseudomonadati</taxon>
        <taxon>Thermodesulfobacteriota</taxon>
        <taxon>Desulfarculia</taxon>
        <taxon>Desulfarculales</taxon>
        <taxon>Desulfarculaceae</taxon>
        <taxon>Desulfarculus</taxon>
    </lineage>
</organism>
<dbReference type="EMBL" id="CP002085">
    <property type="protein sequence ID" value="ADK83475.1"/>
    <property type="molecule type" value="Genomic_DNA"/>
</dbReference>
<dbReference type="AlphaFoldDB" id="E1QDF6"/>
<dbReference type="Gene3D" id="1.10.10.60">
    <property type="entry name" value="Homeodomain-like"/>
    <property type="match status" value="1"/>
</dbReference>
<dbReference type="SMART" id="SM00342">
    <property type="entry name" value="HTH_ARAC"/>
    <property type="match status" value="1"/>
</dbReference>
<dbReference type="Proteomes" id="UP000009047">
    <property type="component" value="Chromosome"/>
</dbReference>
<keyword evidence="6" id="KW-1185">Reference proteome</keyword>
<feature type="domain" description="HTH araC/xylS-type" evidence="4">
    <location>
        <begin position="235"/>
        <end position="333"/>
    </location>
</feature>
<evidence type="ECO:0000256" key="1">
    <source>
        <dbReference type="ARBA" id="ARBA00023015"/>
    </source>
</evidence>
<evidence type="ECO:0000313" key="5">
    <source>
        <dbReference type="EMBL" id="ADK83475.1"/>
    </source>
</evidence>
<dbReference type="STRING" id="644282.Deba_0096"/>
<dbReference type="InterPro" id="IPR018060">
    <property type="entry name" value="HTH_AraC"/>
</dbReference>
<gene>
    <name evidence="5" type="ordered locus">Deba_0096</name>
</gene>
<proteinExistence type="predicted"/>
<dbReference type="PANTHER" id="PTHR47893:SF1">
    <property type="entry name" value="REGULATORY PROTEIN PCHR"/>
    <property type="match status" value="1"/>
</dbReference>
<dbReference type="KEGG" id="dbr:Deba_0096"/>
<evidence type="ECO:0000256" key="3">
    <source>
        <dbReference type="ARBA" id="ARBA00023163"/>
    </source>
</evidence>
<dbReference type="InterPro" id="IPR053142">
    <property type="entry name" value="PchR_regulatory_protein"/>
</dbReference>
<dbReference type="GO" id="GO:0043565">
    <property type="term" value="F:sequence-specific DNA binding"/>
    <property type="evidence" value="ECO:0007669"/>
    <property type="project" value="InterPro"/>
</dbReference>
<dbReference type="OrthoDB" id="112032at2"/>
<dbReference type="PROSITE" id="PS01124">
    <property type="entry name" value="HTH_ARAC_FAMILY_2"/>
    <property type="match status" value="1"/>
</dbReference>
<dbReference type="eggNOG" id="COG2207">
    <property type="taxonomic scope" value="Bacteria"/>
</dbReference>
<dbReference type="InterPro" id="IPR009057">
    <property type="entry name" value="Homeodomain-like_sf"/>
</dbReference>
<evidence type="ECO:0000313" key="6">
    <source>
        <dbReference type="Proteomes" id="UP000009047"/>
    </source>
</evidence>
<dbReference type="Pfam" id="PF12833">
    <property type="entry name" value="HTH_18"/>
    <property type="match status" value="1"/>
</dbReference>
<accession>E1QDF6</accession>
<keyword evidence="2" id="KW-0238">DNA-binding</keyword>
<dbReference type="InterPro" id="IPR018062">
    <property type="entry name" value="HTH_AraC-typ_CS"/>
</dbReference>
<dbReference type="PANTHER" id="PTHR47893">
    <property type="entry name" value="REGULATORY PROTEIN PCHR"/>
    <property type="match status" value="1"/>
</dbReference>
<protein>
    <submittedName>
        <fullName evidence="5">Transcriptional regulator, AraC family</fullName>
    </submittedName>
</protein>
<dbReference type="GO" id="GO:0003700">
    <property type="term" value="F:DNA-binding transcription factor activity"/>
    <property type="evidence" value="ECO:0007669"/>
    <property type="project" value="InterPro"/>
</dbReference>
<keyword evidence="1" id="KW-0805">Transcription regulation</keyword>
<sequence>MLQPAIQPDAAQAWPAAVAPRWLGGRSAAPPDFRLRDPQAQTWTDLADLPGHWGLALERGLSLHTAAFSFARAGEYAFEVSDAKLNFSFCTAGQSLTDVQIGPKRLRGVSQAPSVFTASFLPQAHGVWRPMAGDCRLIGLSMARRDFARLWRECAPQAPGPGFDPFFVGAAVTPEIARAMGGVSQALAERPASALLLQCRALELMILAIRQLARRWADRPERGVPLSPRDVENLRAARQVLLDNLADPPSLAQLARRVGVNECKLKQGFRQMFGETPYGLLRQARLERAKGLLEAGEMNVCEASLAVGYANPGNFIGLFKRRFGQTPGEVRALALRAAPSPRP</sequence>
<evidence type="ECO:0000259" key="4">
    <source>
        <dbReference type="PROSITE" id="PS01124"/>
    </source>
</evidence>